<dbReference type="PROSITE" id="PS50110">
    <property type="entry name" value="RESPONSE_REGULATORY"/>
    <property type="match status" value="1"/>
</dbReference>
<dbReference type="GO" id="GO:0005886">
    <property type="term" value="C:plasma membrane"/>
    <property type="evidence" value="ECO:0007669"/>
    <property type="project" value="TreeGrafter"/>
</dbReference>
<proteinExistence type="predicted"/>
<dbReference type="Pfam" id="PF00512">
    <property type="entry name" value="HisKA"/>
    <property type="match status" value="1"/>
</dbReference>
<dbReference type="Gene3D" id="1.10.287.130">
    <property type="match status" value="1"/>
</dbReference>
<comment type="caution">
    <text evidence="10">The sequence shown here is derived from an EMBL/GenBank/DDBJ whole genome shotgun (WGS) entry which is preliminary data.</text>
</comment>
<keyword evidence="3 6" id="KW-0597">Phosphoprotein</keyword>
<dbReference type="SUPFAM" id="SSF55874">
    <property type="entry name" value="ATPase domain of HSP90 chaperone/DNA topoisomerase II/histidine kinase"/>
    <property type="match status" value="1"/>
</dbReference>
<dbReference type="Proteomes" id="UP001431209">
    <property type="component" value="Unassembled WGS sequence"/>
</dbReference>
<evidence type="ECO:0000256" key="2">
    <source>
        <dbReference type="ARBA" id="ARBA00012438"/>
    </source>
</evidence>
<reference evidence="10 11" key="1">
    <citation type="submission" date="2024-03" db="EMBL/GenBank/DDBJ databases">
        <title>The Acrasis kona genome and developmental transcriptomes reveal deep origins of eukaryotic multicellular pathways.</title>
        <authorList>
            <person name="Sheikh S."/>
            <person name="Fu C.-J."/>
            <person name="Brown M.W."/>
            <person name="Baldauf S.L."/>
        </authorList>
    </citation>
    <scope>NUCLEOTIDE SEQUENCE [LARGE SCALE GENOMIC DNA]</scope>
    <source>
        <strain evidence="10 11">ATCC MYA-3509</strain>
    </source>
</reference>
<dbReference type="CDD" id="cd16922">
    <property type="entry name" value="HATPase_EvgS-ArcB-TorS-like"/>
    <property type="match status" value="1"/>
</dbReference>
<feature type="region of interest" description="Disordered" evidence="7">
    <location>
        <begin position="1"/>
        <end position="21"/>
    </location>
</feature>
<feature type="modified residue" description="4-aspartylphosphate" evidence="6">
    <location>
        <position position="341"/>
    </location>
</feature>
<dbReference type="InterPro" id="IPR003594">
    <property type="entry name" value="HATPase_dom"/>
</dbReference>
<evidence type="ECO:0000259" key="9">
    <source>
        <dbReference type="PROSITE" id="PS50110"/>
    </source>
</evidence>
<dbReference type="InterPro" id="IPR004358">
    <property type="entry name" value="Sig_transdc_His_kin-like_C"/>
</dbReference>
<keyword evidence="5" id="KW-0418">Kinase</keyword>
<dbReference type="SUPFAM" id="SSF47384">
    <property type="entry name" value="Homodimeric domain of signal transducing histidine kinase"/>
    <property type="match status" value="1"/>
</dbReference>
<dbReference type="PANTHER" id="PTHR43047">
    <property type="entry name" value="TWO-COMPONENT HISTIDINE PROTEIN KINASE"/>
    <property type="match status" value="1"/>
</dbReference>
<dbReference type="SUPFAM" id="SSF52172">
    <property type="entry name" value="CheY-like"/>
    <property type="match status" value="1"/>
</dbReference>
<evidence type="ECO:0000256" key="1">
    <source>
        <dbReference type="ARBA" id="ARBA00000085"/>
    </source>
</evidence>
<sequence length="411" mass="46455">MESMNQLAEVQKKRAQEEEANRRKQEEFIDRVCHEIRNPIQGIMGNCEVCINALAEMADKKSFKQEHIDMLRSSIDTIIVCGQYQRVVTDDVLMLSKLELGKVSLDSQPTNITLLVNNIAAMYAMDMQNKNIEWRCDLDDVKDSIIVIDGFRITTILINLMTNAIKFTNQGSITLKCTLKEMDDHCMLKCSIKDTGRGMSEDEMKHIFNRFMQASQRIYSEYGGSGLGLFITKATVDLMGGTITVNSGEEGGTEFVFTARCKLATDRQKQLVQAVAQVDKSSHQVRNDKVRVLVTEDNKINQRVIVRLLEKCKCTCVTADDGLQAVEKFVDEGPFHMVIMDVVMPRMDGYESTRKMREIEKSRGDGNRVLIVGLSGNTRQEYHNKGIESGMDLFKNKPITSMDLFDLVSGL</sequence>
<dbReference type="SMART" id="SM00448">
    <property type="entry name" value="REC"/>
    <property type="match status" value="1"/>
</dbReference>
<dbReference type="InterPro" id="IPR003661">
    <property type="entry name" value="HisK_dim/P_dom"/>
</dbReference>
<dbReference type="SMART" id="SM00388">
    <property type="entry name" value="HisKA"/>
    <property type="match status" value="1"/>
</dbReference>
<evidence type="ECO:0000256" key="5">
    <source>
        <dbReference type="ARBA" id="ARBA00022777"/>
    </source>
</evidence>
<organism evidence="10 11">
    <name type="scientific">Acrasis kona</name>
    <dbReference type="NCBI Taxonomy" id="1008807"/>
    <lineage>
        <taxon>Eukaryota</taxon>
        <taxon>Discoba</taxon>
        <taxon>Heterolobosea</taxon>
        <taxon>Tetramitia</taxon>
        <taxon>Eutetramitia</taxon>
        <taxon>Acrasidae</taxon>
        <taxon>Acrasis</taxon>
    </lineage>
</organism>
<evidence type="ECO:0000256" key="4">
    <source>
        <dbReference type="ARBA" id="ARBA00022679"/>
    </source>
</evidence>
<name>A0AAW2ZFM2_9EUKA</name>
<dbReference type="Pfam" id="PF02518">
    <property type="entry name" value="HATPase_c"/>
    <property type="match status" value="1"/>
</dbReference>
<dbReference type="AlphaFoldDB" id="A0AAW2ZFM2"/>
<dbReference type="CDD" id="cd17546">
    <property type="entry name" value="REC_hyHK_CKI1_RcsC-like"/>
    <property type="match status" value="1"/>
</dbReference>
<evidence type="ECO:0000256" key="6">
    <source>
        <dbReference type="PROSITE-ProRule" id="PRU00169"/>
    </source>
</evidence>
<feature type="compositionally biased region" description="Basic and acidic residues" evidence="7">
    <location>
        <begin position="10"/>
        <end position="21"/>
    </location>
</feature>
<dbReference type="InterPro" id="IPR011006">
    <property type="entry name" value="CheY-like_superfamily"/>
</dbReference>
<dbReference type="Gene3D" id="3.30.565.10">
    <property type="entry name" value="Histidine kinase-like ATPase, C-terminal domain"/>
    <property type="match status" value="1"/>
</dbReference>
<evidence type="ECO:0000313" key="10">
    <source>
        <dbReference type="EMBL" id="KAL0487605.1"/>
    </source>
</evidence>
<dbReference type="InterPro" id="IPR001789">
    <property type="entry name" value="Sig_transdc_resp-reg_receiver"/>
</dbReference>
<dbReference type="GO" id="GO:0009927">
    <property type="term" value="F:histidine phosphotransfer kinase activity"/>
    <property type="evidence" value="ECO:0007669"/>
    <property type="project" value="TreeGrafter"/>
</dbReference>
<dbReference type="PRINTS" id="PR00344">
    <property type="entry name" value="BCTRLSENSOR"/>
</dbReference>
<dbReference type="EMBL" id="JAOPGA020001355">
    <property type="protein sequence ID" value="KAL0487605.1"/>
    <property type="molecule type" value="Genomic_DNA"/>
</dbReference>
<accession>A0AAW2ZFM2</accession>
<dbReference type="EC" id="2.7.13.3" evidence="2"/>
<dbReference type="GO" id="GO:0000155">
    <property type="term" value="F:phosphorelay sensor kinase activity"/>
    <property type="evidence" value="ECO:0007669"/>
    <property type="project" value="InterPro"/>
</dbReference>
<dbReference type="FunFam" id="3.30.565.10:FF:000010">
    <property type="entry name" value="Sensor histidine kinase RcsC"/>
    <property type="match status" value="1"/>
</dbReference>
<dbReference type="InterPro" id="IPR036097">
    <property type="entry name" value="HisK_dim/P_sf"/>
</dbReference>
<feature type="domain" description="Response regulatory" evidence="9">
    <location>
        <begin position="291"/>
        <end position="411"/>
    </location>
</feature>
<protein>
    <recommendedName>
        <fullName evidence="2">histidine kinase</fullName>
        <ecNumber evidence="2">2.7.13.3</ecNumber>
    </recommendedName>
</protein>
<dbReference type="PROSITE" id="PS50109">
    <property type="entry name" value="HIS_KIN"/>
    <property type="match status" value="1"/>
</dbReference>
<evidence type="ECO:0000256" key="7">
    <source>
        <dbReference type="SAM" id="MobiDB-lite"/>
    </source>
</evidence>
<comment type="catalytic activity">
    <reaction evidence="1">
        <text>ATP + protein L-histidine = ADP + protein N-phospho-L-histidine.</text>
        <dbReference type="EC" id="2.7.13.3"/>
    </reaction>
</comment>
<keyword evidence="11" id="KW-1185">Reference proteome</keyword>
<evidence type="ECO:0000259" key="8">
    <source>
        <dbReference type="PROSITE" id="PS50109"/>
    </source>
</evidence>
<dbReference type="InterPro" id="IPR005467">
    <property type="entry name" value="His_kinase_dom"/>
</dbReference>
<evidence type="ECO:0000313" key="11">
    <source>
        <dbReference type="Proteomes" id="UP001431209"/>
    </source>
</evidence>
<dbReference type="InterPro" id="IPR036890">
    <property type="entry name" value="HATPase_C_sf"/>
</dbReference>
<dbReference type="Pfam" id="PF00072">
    <property type="entry name" value="Response_reg"/>
    <property type="match status" value="1"/>
</dbReference>
<dbReference type="CDD" id="cd00082">
    <property type="entry name" value="HisKA"/>
    <property type="match status" value="1"/>
</dbReference>
<dbReference type="Gene3D" id="3.40.50.2300">
    <property type="match status" value="1"/>
</dbReference>
<gene>
    <name evidence="10" type="ORF">AKO1_000266</name>
</gene>
<dbReference type="SMART" id="SM00387">
    <property type="entry name" value="HATPase_c"/>
    <property type="match status" value="1"/>
</dbReference>
<feature type="domain" description="Histidine kinase" evidence="8">
    <location>
        <begin position="31"/>
        <end position="263"/>
    </location>
</feature>
<evidence type="ECO:0000256" key="3">
    <source>
        <dbReference type="ARBA" id="ARBA00022553"/>
    </source>
</evidence>
<keyword evidence="4" id="KW-0808">Transferase</keyword>
<dbReference type="PANTHER" id="PTHR43047:SF66">
    <property type="entry name" value="HISKA"/>
    <property type="match status" value="1"/>
</dbReference>